<dbReference type="CDD" id="cd00158">
    <property type="entry name" value="RHOD"/>
    <property type="match status" value="1"/>
</dbReference>
<keyword evidence="1" id="KW-0472">Membrane</keyword>
<evidence type="ECO:0000256" key="1">
    <source>
        <dbReference type="SAM" id="Phobius"/>
    </source>
</evidence>
<sequence length="143" mass="15693">MFAMIDQVFEFVQNHPLLVGAFLLVLIAWIIYETRSASTNALTATEATQLINREDAVVLDIRENKDFKAGHIAGARNIPQSNLDSRMTELDKVKAQPIIVVCKHGQSSGAAQAKLAKAGFERAYKLRGGMAQWQGDGLPVVKK</sequence>
<accession>A0A7U9GGP2</accession>
<dbReference type="PANTHER" id="PTHR43031">
    <property type="entry name" value="FAD-DEPENDENT OXIDOREDUCTASE"/>
    <property type="match status" value="1"/>
</dbReference>
<dbReference type="SUPFAM" id="SSF52821">
    <property type="entry name" value="Rhodanese/Cell cycle control phosphatase"/>
    <property type="match status" value="1"/>
</dbReference>
<dbReference type="Gene3D" id="3.40.250.10">
    <property type="entry name" value="Rhodanese-like domain"/>
    <property type="match status" value="1"/>
</dbReference>
<dbReference type="InterPro" id="IPR050229">
    <property type="entry name" value="GlpE_sulfurtransferase"/>
</dbReference>
<feature type="transmembrane region" description="Helical" evidence="1">
    <location>
        <begin position="12"/>
        <end position="32"/>
    </location>
</feature>
<evidence type="ECO:0000313" key="3">
    <source>
        <dbReference type="EMBL" id="EHJ94217.1"/>
    </source>
</evidence>
<protein>
    <recommendedName>
        <fullName evidence="2">Rhodanese domain-containing protein</fullName>
    </recommendedName>
</protein>
<feature type="domain" description="Rhodanese" evidence="2">
    <location>
        <begin position="52"/>
        <end position="142"/>
    </location>
</feature>
<dbReference type="Proteomes" id="UP000005756">
    <property type="component" value="Unassembled WGS sequence"/>
</dbReference>
<dbReference type="EMBL" id="JH393257">
    <property type="protein sequence ID" value="EHJ94217.1"/>
    <property type="molecule type" value="Genomic_DNA"/>
</dbReference>
<dbReference type="InterPro" id="IPR036873">
    <property type="entry name" value="Rhodanese-like_dom_sf"/>
</dbReference>
<organism evidence="3 4">
    <name type="scientific">Vreelandella boliviensis LC1</name>
    <dbReference type="NCBI Taxonomy" id="1072583"/>
    <lineage>
        <taxon>Bacteria</taxon>
        <taxon>Pseudomonadati</taxon>
        <taxon>Pseudomonadota</taxon>
        <taxon>Gammaproteobacteria</taxon>
        <taxon>Oceanospirillales</taxon>
        <taxon>Halomonadaceae</taxon>
        <taxon>Vreelandella</taxon>
    </lineage>
</organism>
<keyword evidence="1" id="KW-1133">Transmembrane helix</keyword>
<dbReference type="PROSITE" id="PS50206">
    <property type="entry name" value="RHODANESE_3"/>
    <property type="match status" value="1"/>
</dbReference>
<dbReference type="SMART" id="SM00450">
    <property type="entry name" value="RHOD"/>
    <property type="match status" value="1"/>
</dbReference>
<dbReference type="Pfam" id="PF00581">
    <property type="entry name" value="Rhodanese"/>
    <property type="match status" value="1"/>
</dbReference>
<evidence type="ECO:0000259" key="2">
    <source>
        <dbReference type="PROSITE" id="PS50206"/>
    </source>
</evidence>
<name>A0A7U9GGP2_9GAMM</name>
<proteinExistence type="predicted"/>
<keyword evidence="1" id="KW-0812">Transmembrane</keyword>
<dbReference type="InterPro" id="IPR001763">
    <property type="entry name" value="Rhodanese-like_dom"/>
</dbReference>
<dbReference type="PANTHER" id="PTHR43031:SF18">
    <property type="entry name" value="RHODANESE-RELATED SULFURTRANSFERASES"/>
    <property type="match status" value="1"/>
</dbReference>
<reference evidence="3 4" key="1">
    <citation type="submission" date="2011-10" db="EMBL/GenBank/DDBJ databases">
        <authorList>
            <person name="Quillaguamn J."/>
            <person name="Guzmn D."/>
            <person name="Balderrama-Subieta A."/>
            <person name="Cardona-Ortuo C."/>
            <person name="Guevara-Martnez M."/>
            <person name="Callisaya-Quispe N."/>
        </authorList>
    </citation>
    <scope>NUCLEOTIDE SEQUENCE [LARGE SCALE GENOMIC DNA]</scope>
    <source>
        <strain evidence="3 4">LC1</strain>
    </source>
</reference>
<gene>
    <name evidence="3" type="ORF">KUC_1175</name>
</gene>
<dbReference type="AlphaFoldDB" id="A0A7U9GGP2"/>
<evidence type="ECO:0000313" key="4">
    <source>
        <dbReference type="Proteomes" id="UP000005756"/>
    </source>
</evidence>